<evidence type="ECO:0000313" key="3">
    <source>
        <dbReference type="Proteomes" id="UP001209317"/>
    </source>
</evidence>
<feature type="transmembrane region" description="Helical" evidence="1">
    <location>
        <begin position="95"/>
        <end position="116"/>
    </location>
</feature>
<gene>
    <name evidence="2" type="ORF">OD355_13530</name>
</gene>
<feature type="transmembrane region" description="Helical" evidence="1">
    <location>
        <begin position="12"/>
        <end position="30"/>
    </location>
</feature>
<protein>
    <submittedName>
        <fullName evidence="2">Uncharacterized protein</fullName>
    </submittedName>
</protein>
<keyword evidence="1" id="KW-0472">Membrane</keyword>
<keyword evidence="1" id="KW-0812">Transmembrane</keyword>
<feature type="transmembrane region" description="Helical" evidence="1">
    <location>
        <begin position="64"/>
        <end position="83"/>
    </location>
</feature>
<reference evidence="2" key="1">
    <citation type="submission" date="2022-10" db="EMBL/GenBank/DDBJ databases">
        <authorList>
            <person name="Kim H.S."/>
            <person name="Kim J.-S."/>
            <person name="Suh M.K."/>
            <person name="Eom M.K."/>
            <person name="Lee J.-S."/>
        </authorList>
    </citation>
    <scope>NUCLEOTIDE SEQUENCE</scope>
    <source>
        <strain evidence="2">LIP-5</strain>
    </source>
</reference>
<sequence>MKNYLLPNRFKSIGWALFMPSFISGIIILSTDFKWVETEAHLPAVYYDDFFGDRAFFTLAKTSIVQNITAILLIAGGLILGFTREKVEDEYITSLRLKSVMWSMLISYVLLLLLYLTVYGLFFLNIMVICMFLPLVLYIFRFHYLLYKNKNN</sequence>
<accession>A0AAE3IQY4</accession>
<evidence type="ECO:0000256" key="1">
    <source>
        <dbReference type="SAM" id="Phobius"/>
    </source>
</evidence>
<proteinExistence type="predicted"/>
<dbReference type="EMBL" id="JAOTPL010000035">
    <property type="protein sequence ID" value="MCU7695541.1"/>
    <property type="molecule type" value="Genomic_DNA"/>
</dbReference>
<dbReference type="Proteomes" id="UP001209317">
    <property type="component" value="Unassembled WGS sequence"/>
</dbReference>
<keyword evidence="3" id="KW-1185">Reference proteome</keyword>
<keyword evidence="1" id="KW-1133">Transmembrane helix</keyword>
<name>A0AAE3IQY4_9BACT</name>
<dbReference type="AlphaFoldDB" id="A0AAE3IQY4"/>
<organism evidence="2 3">
    <name type="scientific">Haoranjiania flava</name>
    <dbReference type="NCBI Taxonomy" id="1856322"/>
    <lineage>
        <taxon>Bacteria</taxon>
        <taxon>Pseudomonadati</taxon>
        <taxon>Bacteroidota</taxon>
        <taxon>Chitinophagia</taxon>
        <taxon>Chitinophagales</taxon>
        <taxon>Chitinophagaceae</taxon>
        <taxon>Haoranjiania</taxon>
    </lineage>
</organism>
<comment type="caution">
    <text evidence="2">The sequence shown here is derived from an EMBL/GenBank/DDBJ whole genome shotgun (WGS) entry which is preliminary data.</text>
</comment>
<evidence type="ECO:0000313" key="2">
    <source>
        <dbReference type="EMBL" id="MCU7695541.1"/>
    </source>
</evidence>
<feature type="transmembrane region" description="Helical" evidence="1">
    <location>
        <begin position="122"/>
        <end position="140"/>
    </location>
</feature>
<dbReference type="RefSeq" id="WP_263039026.1">
    <property type="nucleotide sequence ID" value="NZ_JAOTPL010000035.1"/>
</dbReference>